<dbReference type="AlphaFoldDB" id="A0A4D8R896"/>
<keyword evidence="2" id="KW-0614">Plasmid</keyword>
<evidence type="ECO:0000313" key="2">
    <source>
        <dbReference type="EMBL" id="QCO18161.1"/>
    </source>
</evidence>
<feature type="compositionally biased region" description="Polar residues" evidence="1">
    <location>
        <begin position="39"/>
        <end position="58"/>
    </location>
</feature>
<sequence>MTFCPLPNPPPLTQGRGRPPLRRRHPLPRSGGGPGWGQYSAQPCSSWNRLPQPSTRRVSTPVMRSAFHTTVDTVS</sequence>
<proteinExistence type="predicted"/>
<organism evidence="2 3">
    <name type="scientific">Azospirillum brasilense</name>
    <dbReference type="NCBI Taxonomy" id="192"/>
    <lineage>
        <taxon>Bacteria</taxon>
        <taxon>Pseudomonadati</taxon>
        <taxon>Pseudomonadota</taxon>
        <taxon>Alphaproteobacteria</taxon>
        <taxon>Rhodospirillales</taxon>
        <taxon>Azospirillaceae</taxon>
        <taxon>Azospirillum</taxon>
    </lineage>
</organism>
<name>A0A4D8R896_AZOBR</name>
<evidence type="ECO:0000313" key="3">
    <source>
        <dbReference type="Proteomes" id="UP000298693"/>
    </source>
</evidence>
<evidence type="ECO:0000256" key="1">
    <source>
        <dbReference type="SAM" id="MobiDB-lite"/>
    </source>
</evidence>
<geneLocation type="plasmid" evidence="2">
    <name>p2</name>
</geneLocation>
<dbReference type="EMBL" id="CP032347">
    <property type="protein sequence ID" value="QCO18161.1"/>
    <property type="molecule type" value="Genomic_DNA"/>
</dbReference>
<reference evidence="2 3" key="1">
    <citation type="submission" date="2018-09" db="EMBL/GenBank/DDBJ databases">
        <title>Whole genome based analysis of evolution and adaptive divergence in Indian and Brazilian strains of Azospirillum brasilense.</title>
        <authorList>
            <person name="Singh C."/>
            <person name="Tripathi A.K."/>
        </authorList>
    </citation>
    <scope>NUCLEOTIDE SEQUENCE [LARGE SCALE GENOMIC DNA]</scope>
    <source>
        <strain evidence="2 3">MTCC4039</strain>
        <plasmid evidence="2 3">p2</plasmid>
    </source>
</reference>
<protein>
    <submittedName>
        <fullName evidence="2">Uncharacterized protein</fullName>
    </submittedName>
</protein>
<dbReference type="Proteomes" id="UP000298693">
    <property type="component" value="Plasmid p2"/>
</dbReference>
<feature type="region of interest" description="Disordered" evidence="1">
    <location>
        <begin position="1"/>
        <end position="62"/>
    </location>
</feature>
<accession>A0A4D8R896</accession>
<gene>
    <name evidence="2" type="ORF">D3869_23055</name>
</gene>
<feature type="compositionally biased region" description="Pro residues" evidence="1">
    <location>
        <begin position="1"/>
        <end position="12"/>
    </location>
</feature>